<gene>
    <name evidence="1" type="ORF">CF394_07005</name>
</gene>
<name>A0A264W4G9_9BACL</name>
<proteinExistence type="predicted"/>
<dbReference type="OrthoDB" id="2048832at2"/>
<sequence>MKEIDDFNPLKQRIPFRTDLFERIVESGVIHSDGRIVYQLKIGVEWEGYLEEKCSYKLKV</sequence>
<keyword evidence="2" id="KW-1185">Reference proteome</keyword>
<evidence type="ECO:0000313" key="2">
    <source>
        <dbReference type="Proteomes" id="UP000217065"/>
    </source>
</evidence>
<protein>
    <submittedName>
        <fullName evidence="1">Uncharacterized protein</fullName>
    </submittedName>
</protein>
<dbReference type="Proteomes" id="UP000217065">
    <property type="component" value="Unassembled WGS sequence"/>
</dbReference>
<reference evidence="1 2" key="1">
    <citation type="submission" date="2017-07" db="EMBL/GenBank/DDBJ databases">
        <title>Tetzosporium hominis gen.nov. sp.nov.</title>
        <authorList>
            <person name="Tetz G."/>
            <person name="Tetz V."/>
        </authorList>
    </citation>
    <scope>NUCLEOTIDE SEQUENCE [LARGE SCALE GENOMIC DNA]</scope>
    <source>
        <strain evidence="1 2">VT-49</strain>
    </source>
</reference>
<accession>A0A264W4G9</accession>
<evidence type="ECO:0000313" key="1">
    <source>
        <dbReference type="EMBL" id="OZS78498.1"/>
    </source>
</evidence>
<organism evidence="1 2">
    <name type="scientific">Tetzosporium hominis</name>
    <dbReference type="NCBI Taxonomy" id="2020506"/>
    <lineage>
        <taxon>Bacteria</taxon>
        <taxon>Bacillati</taxon>
        <taxon>Bacillota</taxon>
        <taxon>Bacilli</taxon>
        <taxon>Bacillales</taxon>
        <taxon>Caryophanaceae</taxon>
        <taxon>Tetzosporium</taxon>
    </lineage>
</organism>
<comment type="caution">
    <text evidence="1">The sequence shown here is derived from an EMBL/GenBank/DDBJ whole genome shotgun (WGS) entry which is preliminary data.</text>
</comment>
<dbReference type="RefSeq" id="WP_094942538.1">
    <property type="nucleotide sequence ID" value="NZ_NOKQ01000196.1"/>
</dbReference>
<dbReference type="AlphaFoldDB" id="A0A264W4G9"/>
<dbReference type="EMBL" id="NOKQ01000196">
    <property type="protein sequence ID" value="OZS78498.1"/>
    <property type="molecule type" value="Genomic_DNA"/>
</dbReference>